<proteinExistence type="predicted"/>
<organism evidence="1">
    <name type="scientific">Opuntia streptacantha</name>
    <name type="common">Prickly pear cactus</name>
    <name type="synonym">Opuntia cardona</name>
    <dbReference type="NCBI Taxonomy" id="393608"/>
    <lineage>
        <taxon>Eukaryota</taxon>
        <taxon>Viridiplantae</taxon>
        <taxon>Streptophyta</taxon>
        <taxon>Embryophyta</taxon>
        <taxon>Tracheophyta</taxon>
        <taxon>Spermatophyta</taxon>
        <taxon>Magnoliopsida</taxon>
        <taxon>eudicotyledons</taxon>
        <taxon>Gunneridae</taxon>
        <taxon>Pentapetalae</taxon>
        <taxon>Caryophyllales</taxon>
        <taxon>Cactineae</taxon>
        <taxon>Cactaceae</taxon>
        <taxon>Opuntioideae</taxon>
        <taxon>Opuntia</taxon>
    </lineage>
</organism>
<evidence type="ECO:0000313" key="1">
    <source>
        <dbReference type="EMBL" id="MBA4670116.1"/>
    </source>
</evidence>
<sequence length="102" mass="11916">MPGLFTDFWLQHCIIDFADLKPLLTTPGSNLIRFRGSHPILSKEFQHRRSNKSNFYFELLSVQIISVRLNSPTKEKKLSNYKLRSFLSFSSVQGNSSWRSFM</sequence>
<dbReference type="AlphaFoldDB" id="A0A7C9ALD0"/>
<accession>A0A7C9ALD0</accession>
<reference evidence="1" key="2">
    <citation type="submission" date="2020-07" db="EMBL/GenBank/DDBJ databases">
        <authorList>
            <person name="Vera ALvarez R."/>
            <person name="Arias-Moreno D.M."/>
            <person name="Jimenez-Jacinto V."/>
            <person name="Jimenez-Bremont J.F."/>
            <person name="Swaminathan K."/>
            <person name="Moose S.P."/>
            <person name="Guerrero-Gonzalez M.L."/>
            <person name="Marino-Ramirez L."/>
            <person name="Landsman D."/>
            <person name="Rodriguez-Kessler M."/>
            <person name="Delgado-Sanchez P."/>
        </authorList>
    </citation>
    <scope>NUCLEOTIDE SEQUENCE</scope>
    <source>
        <tissue evidence="1">Cladode</tissue>
    </source>
</reference>
<reference evidence="1" key="1">
    <citation type="journal article" date="2013" name="J. Plant Res.">
        <title>Effect of fungi and light on seed germination of three Opuntia species from semiarid lands of central Mexico.</title>
        <authorList>
            <person name="Delgado-Sanchez P."/>
            <person name="Jimenez-Bremont J.F."/>
            <person name="Guerrero-Gonzalez Mde L."/>
            <person name="Flores J."/>
        </authorList>
    </citation>
    <scope>NUCLEOTIDE SEQUENCE</scope>
    <source>
        <tissue evidence="1">Cladode</tissue>
    </source>
</reference>
<protein>
    <submittedName>
        <fullName evidence="1">Uncharacterized protein</fullName>
    </submittedName>
</protein>
<name>A0A7C9ALD0_OPUST</name>
<dbReference type="EMBL" id="GISG01246194">
    <property type="protein sequence ID" value="MBA4670116.1"/>
    <property type="molecule type" value="Transcribed_RNA"/>
</dbReference>